<gene>
    <name evidence="2" type="ORF">V6N12_070485</name>
</gene>
<organism evidence="2 3">
    <name type="scientific">Hibiscus sabdariffa</name>
    <name type="common">roselle</name>
    <dbReference type="NCBI Taxonomy" id="183260"/>
    <lineage>
        <taxon>Eukaryota</taxon>
        <taxon>Viridiplantae</taxon>
        <taxon>Streptophyta</taxon>
        <taxon>Embryophyta</taxon>
        <taxon>Tracheophyta</taxon>
        <taxon>Spermatophyta</taxon>
        <taxon>Magnoliopsida</taxon>
        <taxon>eudicotyledons</taxon>
        <taxon>Gunneridae</taxon>
        <taxon>Pentapetalae</taxon>
        <taxon>rosids</taxon>
        <taxon>malvids</taxon>
        <taxon>Malvales</taxon>
        <taxon>Malvaceae</taxon>
        <taxon>Malvoideae</taxon>
        <taxon>Hibiscus</taxon>
    </lineage>
</organism>
<accession>A0ABR2FH70</accession>
<keyword evidence="1" id="KW-0812">Transmembrane</keyword>
<feature type="transmembrane region" description="Helical" evidence="1">
    <location>
        <begin position="187"/>
        <end position="208"/>
    </location>
</feature>
<keyword evidence="1" id="KW-0472">Membrane</keyword>
<comment type="caution">
    <text evidence="2">The sequence shown here is derived from an EMBL/GenBank/DDBJ whole genome shotgun (WGS) entry which is preliminary data.</text>
</comment>
<evidence type="ECO:0000313" key="2">
    <source>
        <dbReference type="EMBL" id="KAK8580201.1"/>
    </source>
</evidence>
<evidence type="ECO:0000313" key="3">
    <source>
        <dbReference type="Proteomes" id="UP001472677"/>
    </source>
</evidence>
<dbReference type="Proteomes" id="UP001472677">
    <property type="component" value="Unassembled WGS sequence"/>
</dbReference>
<reference evidence="2 3" key="1">
    <citation type="journal article" date="2024" name="G3 (Bethesda)">
        <title>Genome assembly of Hibiscus sabdariffa L. provides insights into metabolisms of medicinal natural products.</title>
        <authorList>
            <person name="Kim T."/>
        </authorList>
    </citation>
    <scope>NUCLEOTIDE SEQUENCE [LARGE SCALE GENOMIC DNA]</scope>
    <source>
        <strain evidence="2">TK-2024</strain>
        <tissue evidence="2">Old leaves</tissue>
    </source>
</reference>
<dbReference type="PANTHER" id="PTHR33133">
    <property type="entry name" value="OS08G0107100 PROTEIN-RELATED"/>
    <property type="match status" value="1"/>
</dbReference>
<proteinExistence type="predicted"/>
<dbReference type="EMBL" id="JBBPBM010000006">
    <property type="protein sequence ID" value="KAK8580201.1"/>
    <property type="molecule type" value="Genomic_DNA"/>
</dbReference>
<evidence type="ECO:0000256" key="1">
    <source>
        <dbReference type="SAM" id="Phobius"/>
    </source>
</evidence>
<feature type="transmembrane region" description="Helical" evidence="1">
    <location>
        <begin position="30"/>
        <end position="49"/>
    </location>
</feature>
<feature type="transmembrane region" description="Helical" evidence="1">
    <location>
        <begin position="139"/>
        <end position="167"/>
    </location>
</feature>
<feature type="transmembrane region" description="Helical" evidence="1">
    <location>
        <begin position="77"/>
        <end position="110"/>
    </location>
</feature>
<dbReference type="PANTHER" id="PTHR33133:SF51">
    <property type="entry name" value="THH1_TOM1_TOM3 DOMAIN-CONTAINING PROTEIN"/>
    <property type="match status" value="1"/>
</dbReference>
<sequence>MDREHEEMQFLGLFGIFKESYKLIFSCKKIFTNITLALILPLSFIYLVHVQVSSVFSRNIIHKKYEKLSDLILHEWIYLWFFNAAYFFVFFIFSLPSTAAVVYTIASIYTARELKFNKIMNVVPTSQDLEEPSFIGDEVLVILVILIIVGFSYLTTIWHFAGVVTVFEETIGFPAMVKSKNLINGKVWLAVPIFVILNLAMWLHHIAFQRLVVEGTTMQTVVYFVCKSYHHENVDKSVLSDRLNAYLLGGYSLLKANNVQLFHVILVRM</sequence>
<name>A0ABR2FH70_9ROSI</name>
<protein>
    <submittedName>
        <fullName evidence="2">Uncharacterized protein</fullName>
    </submittedName>
</protein>
<keyword evidence="1" id="KW-1133">Transmembrane helix</keyword>
<keyword evidence="3" id="KW-1185">Reference proteome</keyword>